<dbReference type="AlphaFoldDB" id="A0A3A8HGS8"/>
<evidence type="ECO:0000313" key="3">
    <source>
        <dbReference type="Proteomes" id="UP000268094"/>
    </source>
</evidence>
<keyword evidence="3" id="KW-1185">Reference proteome</keyword>
<gene>
    <name evidence="2" type="ORF">D7V88_39745</name>
</gene>
<evidence type="ECO:0000313" key="2">
    <source>
        <dbReference type="EMBL" id="RKG70467.1"/>
    </source>
</evidence>
<organism evidence="2 3">
    <name type="scientific">Corallococcus terminator</name>
    <dbReference type="NCBI Taxonomy" id="2316733"/>
    <lineage>
        <taxon>Bacteria</taxon>
        <taxon>Pseudomonadati</taxon>
        <taxon>Myxococcota</taxon>
        <taxon>Myxococcia</taxon>
        <taxon>Myxococcales</taxon>
        <taxon>Cystobacterineae</taxon>
        <taxon>Myxococcaceae</taxon>
        <taxon>Corallococcus</taxon>
    </lineage>
</organism>
<evidence type="ECO:0000256" key="1">
    <source>
        <dbReference type="SAM" id="Coils"/>
    </source>
</evidence>
<sequence length="151" mass="16909">MRTRMPKAQDDLVQALARARDLKPRLEAAADELNRSIEAVESTLSNMQLGVRASITMESLDEDGWSRDLTFGKESRTWRLLIEDGFSDPEMPHSTTPLLNCSREIRLNAAELLPDLVRKMVATAEEEIRRVETATAMARKVAAALSSEEPK</sequence>
<name>A0A3A8HGS8_9BACT</name>
<feature type="coiled-coil region" evidence="1">
    <location>
        <begin position="16"/>
        <end position="43"/>
    </location>
</feature>
<proteinExistence type="predicted"/>
<dbReference type="EMBL" id="RAVZ01000543">
    <property type="protein sequence ID" value="RKG70467.1"/>
    <property type="molecule type" value="Genomic_DNA"/>
</dbReference>
<comment type="caution">
    <text evidence="2">The sequence shown here is derived from an EMBL/GenBank/DDBJ whole genome shotgun (WGS) entry which is preliminary data.</text>
</comment>
<dbReference type="Proteomes" id="UP000268094">
    <property type="component" value="Unassembled WGS sequence"/>
</dbReference>
<protein>
    <submittedName>
        <fullName evidence="2">Uncharacterized protein</fullName>
    </submittedName>
</protein>
<keyword evidence="1" id="KW-0175">Coiled coil</keyword>
<accession>A0A3A8HGS8</accession>
<reference evidence="3" key="1">
    <citation type="submission" date="2018-09" db="EMBL/GenBank/DDBJ databases">
        <authorList>
            <person name="Livingstone P.G."/>
            <person name="Whitworth D.E."/>
        </authorList>
    </citation>
    <scope>NUCLEOTIDE SEQUENCE [LARGE SCALE GENOMIC DNA]</scope>
    <source>
        <strain evidence="3">CA054A</strain>
    </source>
</reference>